<gene>
    <name evidence="2" type="ORF">AMTR_s00109p00026200</name>
</gene>
<dbReference type="AlphaFoldDB" id="W1NPF6"/>
<proteinExistence type="predicted"/>
<reference evidence="3" key="1">
    <citation type="journal article" date="2013" name="Science">
        <title>The Amborella genome and the evolution of flowering plants.</title>
        <authorList>
            <consortium name="Amborella Genome Project"/>
        </authorList>
    </citation>
    <scope>NUCLEOTIDE SEQUENCE [LARGE SCALE GENOMIC DNA]</scope>
</reference>
<sequence>MQGRRVCLRELTAATPVDKEMRAQPSSSGHTISCSSIIDCRQPDSPPHLITLFQFNQPSRERTMQREMLNQIQKSEKGKDAGKERCQMKKKTTKTMRREGF</sequence>
<name>W1NPF6_AMBTC</name>
<evidence type="ECO:0000313" key="3">
    <source>
        <dbReference type="Proteomes" id="UP000017836"/>
    </source>
</evidence>
<dbReference type="Proteomes" id="UP000017836">
    <property type="component" value="Unassembled WGS sequence"/>
</dbReference>
<keyword evidence="3" id="KW-1185">Reference proteome</keyword>
<accession>W1NPF6</accession>
<evidence type="ECO:0000256" key="1">
    <source>
        <dbReference type="SAM" id="MobiDB-lite"/>
    </source>
</evidence>
<organism evidence="2 3">
    <name type="scientific">Amborella trichopoda</name>
    <dbReference type="NCBI Taxonomy" id="13333"/>
    <lineage>
        <taxon>Eukaryota</taxon>
        <taxon>Viridiplantae</taxon>
        <taxon>Streptophyta</taxon>
        <taxon>Embryophyta</taxon>
        <taxon>Tracheophyta</taxon>
        <taxon>Spermatophyta</taxon>
        <taxon>Magnoliopsida</taxon>
        <taxon>Amborellales</taxon>
        <taxon>Amborellaceae</taxon>
        <taxon>Amborella</taxon>
    </lineage>
</organism>
<evidence type="ECO:0000313" key="2">
    <source>
        <dbReference type="EMBL" id="ERM98561.1"/>
    </source>
</evidence>
<feature type="region of interest" description="Disordered" evidence="1">
    <location>
        <begin position="73"/>
        <end position="101"/>
    </location>
</feature>
<dbReference type="EMBL" id="KI395307">
    <property type="protein sequence ID" value="ERM98561.1"/>
    <property type="molecule type" value="Genomic_DNA"/>
</dbReference>
<feature type="compositionally biased region" description="Basic and acidic residues" evidence="1">
    <location>
        <begin position="74"/>
        <end position="87"/>
    </location>
</feature>
<dbReference type="HOGENOM" id="CLU_2295506_0_0_1"/>
<protein>
    <submittedName>
        <fullName evidence="2">Uncharacterized protein</fullName>
    </submittedName>
</protein>
<dbReference type="Gramene" id="ERM98561">
    <property type="protein sequence ID" value="ERM98561"/>
    <property type="gene ID" value="AMTR_s00109p00026200"/>
</dbReference>